<dbReference type="Proteomes" id="UP000051276">
    <property type="component" value="Unassembled WGS sequence"/>
</dbReference>
<dbReference type="EMBL" id="LDXT01000065">
    <property type="protein sequence ID" value="KRT56141.1"/>
    <property type="molecule type" value="Genomic_DNA"/>
</dbReference>
<dbReference type="Gene3D" id="2.60.40.10">
    <property type="entry name" value="Immunoglobulins"/>
    <property type="match status" value="1"/>
</dbReference>
<evidence type="ECO:0000313" key="4">
    <source>
        <dbReference type="EMBL" id="KRT58827.1"/>
    </source>
</evidence>
<organism evidence="3 6">
    <name type="scientific">endosymbiont of Ridgeia piscesae</name>
    <dbReference type="NCBI Taxonomy" id="54398"/>
    <lineage>
        <taxon>Bacteria</taxon>
        <taxon>Pseudomonadati</taxon>
        <taxon>Pseudomonadota</taxon>
        <taxon>Gammaproteobacteria</taxon>
        <taxon>sulfur-oxidizing symbionts</taxon>
    </lineage>
</organism>
<evidence type="ECO:0000313" key="6">
    <source>
        <dbReference type="Proteomes" id="UP000051634"/>
    </source>
</evidence>
<dbReference type="OrthoDB" id="1094867at2"/>
<dbReference type="Gene3D" id="3.40.50.1820">
    <property type="entry name" value="alpha/beta hydrolase"/>
    <property type="match status" value="1"/>
</dbReference>
<sequence>MQRYAALNEEEPLLRSDIEVRYVVANPGSYLYLTGNRPFSTDGCDGYDNYKYGMASLPESLSYTGLDRGAIQAQLVSRPLYLLLGVQDNDPNSSNLDHSCKADAQGLDRLQRGSLYFSQVKTFDPDANHTKIEIAGVGHDAEAIFNATDGRRVILHTQVNQPPALFHLSVANGSGGGDYTKGEQISVSTDPAPAGEVFDGWSGDTGYLADPAQATTRLRLSGGMQQIDAEVEMDEMSDPDTTNNSTSVELELPSGADMRVQLKRIYPRNPKVGRMVVYRVRSFNDGPETARGASMTFYLPDDVELVSHSSGCGPTPWPGEVRCDFGDLKKNRRRTRYIRFRPPEPGEMGVSAEVESGLDDPDTDNNQASGSFNVK</sequence>
<accession>A0A0T5Z033</accession>
<dbReference type="InterPro" id="IPR001434">
    <property type="entry name" value="OmcB-like_DUF11"/>
</dbReference>
<comment type="caution">
    <text evidence="3">The sequence shown here is derived from an EMBL/GenBank/DDBJ whole genome shotgun (WGS) entry which is preliminary data.</text>
</comment>
<dbReference type="Proteomes" id="UP000051634">
    <property type="component" value="Unassembled WGS sequence"/>
</dbReference>
<dbReference type="PANTHER" id="PTHR35560">
    <property type="entry name" value="BLL0132 PROTEIN"/>
    <property type="match status" value="1"/>
</dbReference>
<evidence type="ECO:0000256" key="1">
    <source>
        <dbReference type="SAM" id="MobiDB-lite"/>
    </source>
</evidence>
<protein>
    <recommendedName>
        <fullName evidence="2">DUF11 domain-containing protein</fullName>
    </recommendedName>
</protein>
<evidence type="ECO:0000259" key="2">
    <source>
        <dbReference type="Pfam" id="PF01345"/>
    </source>
</evidence>
<evidence type="ECO:0000313" key="5">
    <source>
        <dbReference type="Proteomes" id="UP000051276"/>
    </source>
</evidence>
<gene>
    <name evidence="3" type="ORF">Ga0074115_13220</name>
    <name evidence="4" type="ORF">Ga0076813_14264</name>
</gene>
<dbReference type="InterPro" id="IPR013783">
    <property type="entry name" value="Ig-like_fold"/>
</dbReference>
<dbReference type="Pfam" id="PF01345">
    <property type="entry name" value="DUF11"/>
    <property type="match status" value="1"/>
</dbReference>
<feature type="region of interest" description="Disordered" evidence="1">
    <location>
        <begin position="339"/>
        <end position="375"/>
    </location>
</feature>
<feature type="compositionally biased region" description="Polar residues" evidence="1">
    <location>
        <begin position="364"/>
        <end position="375"/>
    </location>
</feature>
<feature type="domain" description="DUF11" evidence="2">
    <location>
        <begin position="264"/>
        <end position="370"/>
    </location>
</feature>
<dbReference type="InterPro" id="IPR029058">
    <property type="entry name" value="AB_hydrolase_fold"/>
</dbReference>
<dbReference type="STRING" id="54398.Ga0074115_13220"/>
<name>A0A0T5Z033_9GAMM</name>
<dbReference type="AlphaFoldDB" id="A0A0T5Z033"/>
<dbReference type="PANTHER" id="PTHR35560:SF3">
    <property type="entry name" value="PEPTIDASE S9 PROLYL OLIGOPEPTIDASE CATALYTIC DOMAIN-CONTAINING PROTEIN"/>
    <property type="match status" value="1"/>
</dbReference>
<reference evidence="5 6" key="1">
    <citation type="submission" date="2015-11" db="EMBL/GenBank/DDBJ databases">
        <title>The genome of Candidatus Endoriftia persephone in Ridgeia piscesae and population structure of the North Eastern Pacific vestimentiferan symbionts.</title>
        <authorList>
            <person name="Perez M."/>
            <person name="Juniper K.S."/>
        </authorList>
    </citation>
    <scope>NUCLEOTIDE SEQUENCE [LARGE SCALE GENOMIC DNA]</scope>
    <source>
        <strain evidence="4">Ind10</strain>
        <strain evidence="3">Ind11</strain>
    </source>
</reference>
<keyword evidence="6" id="KW-1185">Reference proteome</keyword>
<evidence type="ECO:0000313" key="3">
    <source>
        <dbReference type="EMBL" id="KRT56141.1"/>
    </source>
</evidence>
<dbReference type="EMBL" id="LMXI01000268">
    <property type="protein sequence ID" value="KRT58827.1"/>
    <property type="molecule type" value="Genomic_DNA"/>
</dbReference>
<proteinExistence type="predicted"/>